<sequence>MIIYLSIFFIFIPDLKGQETCGSIQDPSARILCQQQSKIVKRNYMLEKYGGYKPDPDSWVWTSKEAEQNFNRCVEESTENDVDKETFCYYKYEKYIGPPPPPPPPPPSGPDDEWGQFPSSPACSSGGRCGEYSICGEGGEWKLTLQPLEPLYDCGTFECFCESMKGFADHKNRCKLSNGQSFGRAVRKEYRTLTDEERRRFHAAVLKLKSEPIFDGDVTCQSTYRKFARIHETFAGVGGAHGGPSFLPWHREYLKRFEFALRRIDPSVAIPYWDTTLDSSLPNPRDSIIWSDDFMGDHDDRGNVVSGPFKNWHTLEECPYNGEFTMEMFHSRIHLYVGGDMFNPETSGRDPLFFMHHAFVDYLWELWRQRHQRKEDRPFVYAHDLHSCSSKYHFSHSSMEPFSMSRDSPDAAYGIKFLRNSDGLSNVVC</sequence>
<reference evidence="7" key="1">
    <citation type="submission" date="2022-11" db="UniProtKB">
        <authorList>
            <consortium name="WormBaseParasite"/>
        </authorList>
    </citation>
    <scope>IDENTIFICATION</scope>
</reference>
<evidence type="ECO:0000313" key="7">
    <source>
        <dbReference type="WBParaSite" id="ACRNAN_scaffold1725.g19992.t1"/>
    </source>
</evidence>
<name>A0A914D148_9BILA</name>
<dbReference type="InterPro" id="IPR008922">
    <property type="entry name" value="Di-copper_centre_dom_sf"/>
</dbReference>
<dbReference type="Pfam" id="PF00264">
    <property type="entry name" value="Tyrosinase"/>
    <property type="match status" value="2"/>
</dbReference>
<feature type="compositionally biased region" description="Pro residues" evidence="2">
    <location>
        <begin position="99"/>
        <end position="109"/>
    </location>
</feature>
<accession>A0A914D148</accession>
<evidence type="ECO:0000259" key="5">
    <source>
        <dbReference type="PROSITE" id="PS00498"/>
    </source>
</evidence>
<dbReference type="GO" id="GO:0046872">
    <property type="term" value="F:metal ion binding"/>
    <property type="evidence" value="ECO:0007669"/>
    <property type="project" value="UniProtKB-KW"/>
</dbReference>
<feature type="signal peptide" evidence="3">
    <location>
        <begin position="1"/>
        <end position="17"/>
    </location>
</feature>
<dbReference type="Gene3D" id="1.10.1280.10">
    <property type="entry name" value="Di-copper center containing domain from catechol oxidase"/>
    <property type="match status" value="2"/>
</dbReference>
<evidence type="ECO:0000256" key="3">
    <source>
        <dbReference type="SAM" id="SignalP"/>
    </source>
</evidence>
<dbReference type="PANTHER" id="PTHR11474">
    <property type="entry name" value="TYROSINASE FAMILY MEMBER"/>
    <property type="match status" value="1"/>
</dbReference>
<dbReference type="InterPro" id="IPR013788">
    <property type="entry name" value="Hemocyanin/hexamerin"/>
</dbReference>
<feature type="domain" description="Tyrosinase copper-binding" evidence="5">
    <location>
        <begin position="350"/>
        <end position="361"/>
    </location>
</feature>
<evidence type="ECO:0000313" key="6">
    <source>
        <dbReference type="Proteomes" id="UP000887540"/>
    </source>
</evidence>
<dbReference type="PROSITE" id="PS00210">
    <property type="entry name" value="HEMOCYANIN_2"/>
    <property type="match status" value="1"/>
</dbReference>
<keyword evidence="1" id="KW-0479">Metal-binding</keyword>
<dbReference type="AlphaFoldDB" id="A0A914D148"/>
<evidence type="ECO:0000259" key="4">
    <source>
        <dbReference type="PROSITE" id="PS00497"/>
    </source>
</evidence>
<feature type="region of interest" description="Disordered" evidence="2">
    <location>
        <begin position="99"/>
        <end position="126"/>
    </location>
</feature>
<dbReference type="PROSITE" id="PS00498">
    <property type="entry name" value="TYROSINASE_2"/>
    <property type="match status" value="1"/>
</dbReference>
<organism evidence="6 7">
    <name type="scientific">Acrobeloides nanus</name>
    <dbReference type="NCBI Taxonomy" id="290746"/>
    <lineage>
        <taxon>Eukaryota</taxon>
        <taxon>Metazoa</taxon>
        <taxon>Ecdysozoa</taxon>
        <taxon>Nematoda</taxon>
        <taxon>Chromadorea</taxon>
        <taxon>Rhabditida</taxon>
        <taxon>Tylenchina</taxon>
        <taxon>Cephalobomorpha</taxon>
        <taxon>Cephaloboidea</taxon>
        <taxon>Cephalobidae</taxon>
        <taxon>Acrobeloides</taxon>
    </lineage>
</organism>
<dbReference type="PROSITE" id="PS00497">
    <property type="entry name" value="TYROSINASE_1"/>
    <property type="match status" value="1"/>
</dbReference>
<dbReference type="SUPFAM" id="SSF48056">
    <property type="entry name" value="Di-copper centre-containing domain"/>
    <property type="match status" value="1"/>
</dbReference>
<evidence type="ECO:0000256" key="2">
    <source>
        <dbReference type="SAM" id="MobiDB-lite"/>
    </source>
</evidence>
<feature type="domain" description="Tyrosinase copper-binding" evidence="4">
    <location>
        <begin position="241"/>
        <end position="258"/>
    </location>
</feature>
<dbReference type="InterPro" id="IPR002227">
    <property type="entry name" value="Tyrosinase_Cu-bd"/>
</dbReference>
<keyword evidence="3" id="KW-0732">Signal</keyword>
<dbReference type="GO" id="GO:0016491">
    <property type="term" value="F:oxidoreductase activity"/>
    <property type="evidence" value="ECO:0007669"/>
    <property type="project" value="InterPro"/>
</dbReference>
<feature type="chain" id="PRO_5037125914" evidence="3">
    <location>
        <begin position="18"/>
        <end position="429"/>
    </location>
</feature>
<dbReference type="PANTHER" id="PTHR11474:SF21">
    <property type="entry name" value="SHKT DOMAIN-CONTAINING PROTEIN"/>
    <property type="match status" value="1"/>
</dbReference>
<keyword evidence="6" id="KW-1185">Reference proteome</keyword>
<proteinExistence type="predicted"/>
<dbReference type="InterPro" id="IPR050316">
    <property type="entry name" value="Tyrosinase/Hemocyanin"/>
</dbReference>
<evidence type="ECO:0000256" key="1">
    <source>
        <dbReference type="ARBA" id="ARBA00022723"/>
    </source>
</evidence>
<dbReference type="Proteomes" id="UP000887540">
    <property type="component" value="Unplaced"/>
</dbReference>
<protein>
    <submittedName>
        <fullName evidence="7">Tyrosinase copper-binding domain-containing protein</fullName>
    </submittedName>
</protein>
<dbReference type="WBParaSite" id="ACRNAN_scaffold1725.g19992.t1">
    <property type="protein sequence ID" value="ACRNAN_scaffold1725.g19992.t1"/>
    <property type="gene ID" value="ACRNAN_scaffold1725.g19992"/>
</dbReference>